<keyword evidence="1" id="KW-0472">Membrane</keyword>
<proteinExistence type="predicted"/>
<organism evidence="2 3">
    <name type="scientific">Penicillium camemberti (strain FM 013)</name>
    <dbReference type="NCBI Taxonomy" id="1429867"/>
    <lineage>
        <taxon>Eukaryota</taxon>
        <taxon>Fungi</taxon>
        <taxon>Dikarya</taxon>
        <taxon>Ascomycota</taxon>
        <taxon>Pezizomycotina</taxon>
        <taxon>Eurotiomycetes</taxon>
        <taxon>Eurotiomycetidae</taxon>
        <taxon>Eurotiales</taxon>
        <taxon>Aspergillaceae</taxon>
        <taxon>Penicillium</taxon>
    </lineage>
</organism>
<gene>
    <name evidence="2" type="ORF">PCAMFM013_S019g000139</name>
</gene>
<sequence length="87" mass="9610">MEPPAGASVSRQAAERAIGTFVILFGANKIDDYVQIKDQYPTVWNIANMLVLFIFFLSHSFYRNAPRPGEACKGQVEAAENEKSSSV</sequence>
<accession>A0A0G4PJX1</accession>
<keyword evidence="1" id="KW-1133">Transmembrane helix</keyword>
<feature type="transmembrane region" description="Helical" evidence="1">
    <location>
        <begin position="43"/>
        <end position="62"/>
    </location>
</feature>
<reference evidence="2 3" key="1">
    <citation type="journal article" date="2014" name="Nat. Commun.">
        <title>Multiple recent horizontal transfers of a large genomic region in cheese making fungi.</title>
        <authorList>
            <person name="Cheeseman K."/>
            <person name="Ropars J."/>
            <person name="Renault P."/>
            <person name="Dupont J."/>
            <person name="Gouzy J."/>
            <person name="Branca A."/>
            <person name="Abraham A.L."/>
            <person name="Ceppi M."/>
            <person name="Conseiller E."/>
            <person name="Debuchy R."/>
            <person name="Malagnac F."/>
            <person name="Goarin A."/>
            <person name="Silar P."/>
            <person name="Lacoste S."/>
            <person name="Sallet E."/>
            <person name="Bensimon A."/>
            <person name="Giraud T."/>
            <person name="Brygoo Y."/>
        </authorList>
    </citation>
    <scope>NUCLEOTIDE SEQUENCE [LARGE SCALE GENOMIC DNA]</scope>
    <source>
        <strain evidence="3">FM 013</strain>
    </source>
</reference>
<dbReference type="AlphaFoldDB" id="A0A0G4PJX1"/>
<keyword evidence="1" id="KW-0812">Transmembrane</keyword>
<evidence type="ECO:0000313" key="3">
    <source>
        <dbReference type="Proteomes" id="UP000053732"/>
    </source>
</evidence>
<keyword evidence="3" id="KW-1185">Reference proteome</keyword>
<protein>
    <submittedName>
        <fullName evidence="2">Str. FM013</fullName>
    </submittedName>
</protein>
<evidence type="ECO:0000313" key="2">
    <source>
        <dbReference type="EMBL" id="CRL26722.1"/>
    </source>
</evidence>
<dbReference type="EMBL" id="HG793152">
    <property type="protein sequence ID" value="CRL26722.1"/>
    <property type="molecule type" value="Genomic_DNA"/>
</dbReference>
<dbReference type="Proteomes" id="UP000053732">
    <property type="component" value="Unassembled WGS sequence"/>
</dbReference>
<evidence type="ECO:0000256" key="1">
    <source>
        <dbReference type="SAM" id="Phobius"/>
    </source>
</evidence>
<name>A0A0G4PJX1_PENC3</name>